<feature type="domain" description="Putative restriction endonuclease" evidence="3">
    <location>
        <begin position="51"/>
        <end position="191"/>
    </location>
</feature>
<proteinExistence type="predicted"/>
<dbReference type="CDD" id="cd06260">
    <property type="entry name" value="DUF820-like"/>
    <property type="match status" value="1"/>
</dbReference>
<dbReference type="SUPFAM" id="SSF52980">
    <property type="entry name" value="Restriction endonuclease-like"/>
    <property type="match status" value="1"/>
</dbReference>
<keyword evidence="4" id="KW-0378">Hydrolase</keyword>
<dbReference type="InterPro" id="IPR021793">
    <property type="entry name" value="Oprl"/>
</dbReference>
<evidence type="ECO:0000259" key="3">
    <source>
        <dbReference type="Pfam" id="PF05685"/>
    </source>
</evidence>
<dbReference type="EMBL" id="WJIE01000007">
    <property type="protein sequence ID" value="MRG95189.1"/>
    <property type="molecule type" value="Genomic_DNA"/>
</dbReference>
<dbReference type="InterPro" id="IPR008538">
    <property type="entry name" value="Uma2"/>
</dbReference>
<dbReference type="InterPro" id="IPR012296">
    <property type="entry name" value="Nuclease_put_TT1808"/>
</dbReference>
<name>A0A6N7PTE1_9BACT</name>
<dbReference type="Pfam" id="PF11839">
    <property type="entry name" value="Alanine_zipper"/>
    <property type="match status" value="1"/>
</dbReference>
<evidence type="ECO:0000256" key="1">
    <source>
        <dbReference type="SAM" id="Coils"/>
    </source>
</evidence>
<dbReference type="Gene3D" id="3.90.1570.10">
    <property type="entry name" value="tt1808, chain A"/>
    <property type="match status" value="1"/>
</dbReference>
<evidence type="ECO:0000313" key="4">
    <source>
        <dbReference type="EMBL" id="MRG95189.1"/>
    </source>
</evidence>
<gene>
    <name evidence="4" type="ORF">GF068_25200</name>
</gene>
<keyword evidence="4" id="KW-0255">Endonuclease</keyword>
<keyword evidence="4" id="KW-0540">Nuclease</keyword>
<evidence type="ECO:0000256" key="2">
    <source>
        <dbReference type="SAM" id="MobiDB-lite"/>
    </source>
</evidence>
<dbReference type="InterPro" id="IPR011335">
    <property type="entry name" value="Restrct_endonuc-II-like"/>
</dbReference>
<keyword evidence="5" id="KW-1185">Reference proteome</keyword>
<sequence>MAPPAEKPEDVLPEPPVTPSEEAWRGMTPEARHKFLVEVIDALSDPRLTMGDGRPHFNAKRRATDRLRRHFDALHRVIYLAEEMNVLYPGERAFCPDILAVLDVPEPEDDERMAWVVVDEGRGIDLAIEVVYEGNRKKDLVDNVERYARLGIPEYFVYDRKRQDLRGYRLPSPDARRYQRIVPQGGRHASGVLGLDLAIVDGRLEFFYGMAAIFGTEDLIGRLQGMMQSLETKAEQARTEAEQARTEAEQARTEAEQARTEAEQALTSLHDSLLAIVAARGISCSAGDRERVRSCTEPETLQRWLVRAATVGSMAEVLAE</sequence>
<dbReference type="GO" id="GO:0004519">
    <property type="term" value="F:endonuclease activity"/>
    <property type="evidence" value="ECO:0007669"/>
    <property type="project" value="UniProtKB-KW"/>
</dbReference>
<protein>
    <submittedName>
        <fullName evidence="4">Uma2 family endonuclease</fullName>
    </submittedName>
</protein>
<reference evidence="4 5" key="1">
    <citation type="submission" date="2019-10" db="EMBL/GenBank/DDBJ databases">
        <title>A soil myxobacterium in the family Polyangiaceae.</title>
        <authorList>
            <person name="Li Y."/>
            <person name="Wang J."/>
        </authorList>
    </citation>
    <scope>NUCLEOTIDE SEQUENCE [LARGE SCALE GENOMIC DNA]</scope>
    <source>
        <strain evidence="4 5">DSM 14734</strain>
    </source>
</reference>
<accession>A0A6N7PTE1</accession>
<feature type="coiled-coil region" evidence="1">
    <location>
        <begin position="220"/>
        <end position="268"/>
    </location>
</feature>
<keyword evidence="1" id="KW-0175">Coiled coil</keyword>
<dbReference type="RefSeq" id="WP_153822013.1">
    <property type="nucleotide sequence ID" value="NZ_WJIE01000007.1"/>
</dbReference>
<feature type="region of interest" description="Disordered" evidence="2">
    <location>
        <begin position="1"/>
        <end position="23"/>
    </location>
</feature>
<dbReference type="PANTHER" id="PTHR33352:SF3">
    <property type="entry name" value="SLR1612 PROTEIN"/>
    <property type="match status" value="1"/>
</dbReference>
<dbReference type="Pfam" id="PF05685">
    <property type="entry name" value="Uma2"/>
    <property type="match status" value="1"/>
</dbReference>
<dbReference type="OrthoDB" id="151477at2"/>
<comment type="caution">
    <text evidence="4">The sequence shown here is derived from an EMBL/GenBank/DDBJ whole genome shotgun (WGS) entry which is preliminary data.</text>
</comment>
<dbReference type="Proteomes" id="UP000440224">
    <property type="component" value="Unassembled WGS sequence"/>
</dbReference>
<evidence type="ECO:0000313" key="5">
    <source>
        <dbReference type="Proteomes" id="UP000440224"/>
    </source>
</evidence>
<feature type="compositionally biased region" description="Basic and acidic residues" evidence="2">
    <location>
        <begin position="1"/>
        <end position="10"/>
    </location>
</feature>
<organism evidence="4 5">
    <name type="scientific">Polyangium spumosum</name>
    <dbReference type="NCBI Taxonomy" id="889282"/>
    <lineage>
        <taxon>Bacteria</taxon>
        <taxon>Pseudomonadati</taxon>
        <taxon>Myxococcota</taxon>
        <taxon>Polyangia</taxon>
        <taxon>Polyangiales</taxon>
        <taxon>Polyangiaceae</taxon>
        <taxon>Polyangium</taxon>
    </lineage>
</organism>
<dbReference type="AlphaFoldDB" id="A0A6N7PTE1"/>
<dbReference type="PANTHER" id="PTHR33352">
    <property type="entry name" value="SLR1095 PROTEIN"/>
    <property type="match status" value="1"/>
</dbReference>